<name>A0ACC2NQL8_9HYME</name>
<keyword evidence="2" id="KW-1185">Reference proteome</keyword>
<evidence type="ECO:0000313" key="1">
    <source>
        <dbReference type="EMBL" id="KAJ8673539.1"/>
    </source>
</evidence>
<reference evidence="1" key="1">
    <citation type="submission" date="2023-04" db="EMBL/GenBank/DDBJ databases">
        <title>A chromosome-level genome assembly of the parasitoid wasp Eretmocerus hayati.</title>
        <authorList>
            <person name="Zhong Y."/>
            <person name="Liu S."/>
            <person name="Liu Y."/>
        </authorList>
    </citation>
    <scope>NUCLEOTIDE SEQUENCE</scope>
    <source>
        <strain evidence="1">ZJU_SS_LIU_2023</strain>
    </source>
</reference>
<comment type="caution">
    <text evidence="1">The sequence shown here is derived from an EMBL/GenBank/DDBJ whole genome shotgun (WGS) entry which is preliminary data.</text>
</comment>
<proteinExistence type="predicted"/>
<dbReference type="EMBL" id="CM056743">
    <property type="protein sequence ID" value="KAJ8673539.1"/>
    <property type="molecule type" value="Genomic_DNA"/>
</dbReference>
<protein>
    <submittedName>
        <fullName evidence="1">Uncharacterized protein</fullName>
    </submittedName>
</protein>
<accession>A0ACC2NQL8</accession>
<evidence type="ECO:0000313" key="2">
    <source>
        <dbReference type="Proteomes" id="UP001239111"/>
    </source>
</evidence>
<sequence length="1426" mass="162902">MGVPKFFRFISERYPAINKVIKKHEIPEFDNLYLDMNSIIHRCSHPEDSDIHFRVGKKEFSDEEIFQNVSRYVELIFCIVKPVELMFLAFDGVAPRAKMNQQRSHRFRVSMEMAKLNEDGIPDDDLVFDANCVTPGTQFMCELIDHMKHFIAYKISVDPLWQKCKIILSGSEVPGEGEHKIMQYIRFKKAQSDYNHNTRHCLYSLDADLIMLGLCTHEPYFSILRENVTFGKRKNMLTPEESDFHLLHLSLVRDYLDCEFSPLKTKLKSKYDLEKIVDDWVLIEFLVGNDFIPQLPDFLIVNGALPLIYKTYIQVLPQLDGYLHDSGDLNLNRFQEFLSRLPVLEPKVSTLSVGSPVISRSQKTDVISDNLEELVLETKDASAISENSPRSKSLDSSRDEQSQSEKSTDRLEYYKTKLKFGELNGLKVRNLVEDYIKAIQWTLSYYYHGCCSWSWYYPYHYAPLLSDIREITDVKFDFRLSEPFLPLQHLLAVLPAQNNHLLPKSLRSLVTSPKSPIIDWYPETFEVDLNGKSNDWEAIVLIPFIEEEKLIKAMEPYVKQLNFKERKRNVNGSTCIFSYSSQSLGQYPVDTIFDSFDNHAQLQSIKAQDLHVPKNKLVKGLCSNFNYDYNFAGFPTLKYIPHSFGLEETKSKFQSIHPPNVETMVLNLTPKPIPKLEEIAELLLGQSVFVNWPHFKEAHVIGVTDMKNDIYLENFWKKYDKDNVKVSELDEDLSKSVRDNTDNITTEYEKNLGIKIQKTDILVYVFPLMGKRYVNGRSGKMQLQSRWSTLTEMIPYQLVLKQMRTRTPANLGEKNISDVFNVSSTCFMIDQPHYGAVGKITGFKPREQRVNVTLSVAPEPNWTSLFDNFFANKISYIGCPYIAKELKISPTLISRITGSFIVTEISEEGGPKYHDIGLHLKIPKNNKELLGYTKKINDRWSYSDKVKQLLSNYKEKFPNLFAKLPKDPNSASIILKDLSAEGLNELNLIKSWLKEQQESYNTVFLECGTKTLGSSGVSKLEELISESTVLKQEPRVIEFSAPMSSLFKPGIIIGLVPPDVKAQHKLLDRIICVKENFTVPIGLKGTIVGIQEKDDKWKNVYEVLFDSSFAGGLSLYGSSENRCYRLMVSDFINITYGQKNKASSETQKSVQKVRDKLRTSGTPLVVNSKNDKSTNNSKTVDKTPVKQLGSQRHNMNNKGKSHPSNKTGSSQVKVSNDGQSNQRSWKKTDKTTDKTAQDGRDDFQRLLQNKRGAHNNQARRDPKNRQKFVGDQTKITTNPSTNPFEIDFSSITLPNESSVNKQSDDKKCMKNPDNAKKFNKSKSGQRKNIARPAEASVTDRISKQPHKNCLGPGDIWIKSAEPNAPNCDKSGTSIMVPRRAIDGNSTDLSNVDSDLRARFKMFKNDAKSKETKKDSTDSPKNSCRPQ</sequence>
<dbReference type="Proteomes" id="UP001239111">
    <property type="component" value="Chromosome 3"/>
</dbReference>
<gene>
    <name evidence="1" type="ORF">QAD02_004801</name>
</gene>
<organism evidence="1 2">
    <name type="scientific">Eretmocerus hayati</name>
    <dbReference type="NCBI Taxonomy" id="131215"/>
    <lineage>
        <taxon>Eukaryota</taxon>
        <taxon>Metazoa</taxon>
        <taxon>Ecdysozoa</taxon>
        <taxon>Arthropoda</taxon>
        <taxon>Hexapoda</taxon>
        <taxon>Insecta</taxon>
        <taxon>Pterygota</taxon>
        <taxon>Neoptera</taxon>
        <taxon>Endopterygota</taxon>
        <taxon>Hymenoptera</taxon>
        <taxon>Apocrita</taxon>
        <taxon>Proctotrupomorpha</taxon>
        <taxon>Chalcidoidea</taxon>
        <taxon>Aphelinidae</taxon>
        <taxon>Aphelininae</taxon>
        <taxon>Eretmocerus</taxon>
    </lineage>
</organism>